<evidence type="ECO:0000313" key="5">
    <source>
        <dbReference type="Proteomes" id="UP001054821"/>
    </source>
</evidence>
<dbReference type="OMA" id="HHHLSNF"/>
<feature type="region of interest" description="Disordered" evidence="1">
    <location>
        <begin position="66"/>
        <end position="94"/>
    </location>
</feature>
<dbReference type="AlphaFoldDB" id="A0A5E4EUH3"/>
<gene>
    <name evidence="3" type="ORF">ALMOND_2B009230</name>
    <name evidence="2" type="ORF">L3X38_013299</name>
</gene>
<dbReference type="EMBL" id="JAJFAZ020000002">
    <property type="protein sequence ID" value="KAI5345422.1"/>
    <property type="molecule type" value="Genomic_DNA"/>
</dbReference>
<reference evidence="2 5" key="3">
    <citation type="journal article" date="2022" name="G3 (Bethesda)">
        <title>Whole-genome sequence and methylome profiling of the almond [Prunus dulcis (Mill.) D.A. Webb] cultivar 'Nonpareil'.</title>
        <authorList>
            <person name="D'Amico-Willman K.M."/>
            <person name="Ouma W.Z."/>
            <person name="Meulia T."/>
            <person name="Sideli G.M."/>
            <person name="Gradziel T.M."/>
            <person name="Fresnedo-Ramirez J."/>
        </authorList>
    </citation>
    <scope>NUCLEOTIDE SEQUENCE [LARGE SCALE GENOMIC DNA]</scope>
    <source>
        <strain evidence="2">Clone GOH B32 T37-40</strain>
    </source>
</reference>
<dbReference type="Gramene" id="VVA19407">
    <property type="protein sequence ID" value="VVA19407"/>
    <property type="gene ID" value="Prudul26B009230"/>
</dbReference>
<feature type="region of interest" description="Disordered" evidence="1">
    <location>
        <begin position="1"/>
        <end position="20"/>
    </location>
</feature>
<name>A0A5E4EUH3_PRUDU</name>
<accession>A0A5E4EUH3</accession>
<dbReference type="PANTHER" id="PTHR37697">
    <property type="entry name" value="AP2-LIKE ETHYLENE-RESPONSIVE TRANSCRIPTION FACTOR SNZ"/>
    <property type="match status" value="1"/>
</dbReference>
<evidence type="ECO:0000313" key="4">
    <source>
        <dbReference type="Proteomes" id="UP000327085"/>
    </source>
</evidence>
<dbReference type="Proteomes" id="UP001054821">
    <property type="component" value="Chromosome 2"/>
</dbReference>
<sequence length="175" mass="19380">MESMVEAEPEPQPPPPPPPLADLILSLEQATHMAKQLPTISDPTYLLHIYSSLHQAHHHLSNFLSTPQFPQLQPQNSLSSATGNEPMQVGDGEDDDFDDGVGEGNSRDATIDMVEEQMRDCFIKNKRPKRRLSPSAAAVVEDRRLNGDGFVGSVKGFDPHESKLRALELVYQFHG</sequence>
<keyword evidence="5" id="KW-1185">Reference proteome</keyword>
<protein>
    <submittedName>
        <fullName evidence="3">PREDICTED: LOC111023095</fullName>
    </submittedName>
</protein>
<feature type="compositionally biased region" description="Polar residues" evidence="1">
    <location>
        <begin position="66"/>
        <end position="85"/>
    </location>
</feature>
<dbReference type="InParanoid" id="A0A5E4EUH3"/>
<dbReference type="EMBL" id="CABIKO010000036">
    <property type="protein sequence ID" value="VVA19407.1"/>
    <property type="molecule type" value="Genomic_DNA"/>
</dbReference>
<dbReference type="PANTHER" id="PTHR37697:SF2">
    <property type="entry name" value="AP2-LIKE ETHYLENE-RESPONSIVE TRANSCRIPTION FACTOR SNZ"/>
    <property type="match status" value="1"/>
</dbReference>
<evidence type="ECO:0000256" key="1">
    <source>
        <dbReference type="SAM" id="MobiDB-lite"/>
    </source>
</evidence>
<reference evidence="3" key="1">
    <citation type="submission" date="2019-07" db="EMBL/GenBank/DDBJ databases">
        <authorList>
            <person name="Alioto T."/>
            <person name="Alioto T."/>
            <person name="Gomez Garrido J."/>
        </authorList>
    </citation>
    <scope>NUCLEOTIDE SEQUENCE</scope>
</reference>
<reference evidence="4" key="2">
    <citation type="journal article" date="2020" name="Plant J.">
        <title>Transposons played a major role in the diversification between the closely related almond and peach genomes: results from the almond genome sequence.</title>
        <authorList>
            <person name="Alioto T."/>
            <person name="Alexiou K.G."/>
            <person name="Bardil A."/>
            <person name="Barteri F."/>
            <person name="Castanera R."/>
            <person name="Cruz F."/>
            <person name="Dhingra A."/>
            <person name="Duval H."/>
            <person name="Fernandez I Marti A."/>
            <person name="Frias L."/>
            <person name="Galan B."/>
            <person name="Garcia J.L."/>
            <person name="Howad W."/>
            <person name="Gomez-Garrido J."/>
            <person name="Gut M."/>
            <person name="Julca I."/>
            <person name="Morata J."/>
            <person name="Puigdomenech P."/>
            <person name="Ribeca P."/>
            <person name="Rubio Cabetas M.J."/>
            <person name="Vlasova A."/>
            <person name="Wirthensohn M."/>
            <person name="Garcia-Mas J."/>
            <person name="Gabaldon T."/>
            <person name="Casacuberta J.M."/>
            <person name="Arus P."/>
        </authorList>
    </citation>
    <scope>NUCLEOTIDE SEQUENCE [LARGE SCALE GENOMIC DNA]</scope>
    <source>
        <strain evidence="4">cv. Texas</strain>
    </source>
</reference>
<proteinExistence type="predicted"/>
<feature type="compositionally biased region" description="Pro residues" evidence="1">
    <location>
        <begin position="10"/>
        <end position="20"/>
    </location>
</feature>
<evidence type="ECO:0000313" key="2">
    <source>
        <dbReference type="EMBL" id="KAI5345422.1"/>
    </source>
</evidence>
<dbReference type="Proteomes" id="UP000327085">
    <property type="component" value="Chromosome 2"/>
</dbReference>
<evidence type="ECO:0000313" key="3">
    <source>
        <dbReference type="EMBL" id="VVA19407.1"/>
    </source>
</evidence>
<organism evidence="3 4">
    <name type="scientific">Prunus dulcis</name>
    <name type="common">Almond</name>
    <name type="synonym">Amygdalus dulcis</name>
    <dbReference type="NCBI Taxonomy" id="3755"/>
    <lineage>
        <taxon>Eukaryota</taxon>
        <taxon>Viridiplantae</taxon>
        <taxon>Streptophyta</taxon>
        <taxon>Embryophyta</taxon>
        <taxon>Tracheophyta</taxon>
        <taxon>Spermatophyta</taxon>
        <taxon>Magnoliopsida</taxon>
        <taxon>eudicotyledons</taxon>
        <taxon>Gunneridae</taxon>
        <taxon>Pentapetalae</taxon>
        <taxon>rosids</taxon>
        <taxon>fabids</taxon>
        <taxon>Rosales</taxon>
        <taxon>Rosaceae</taxon>
        <taxon>Amygdaloideae</taxon>
        <taxon>Amygdaleae</taxon>
        <taxon>Prunus</taxon>
    </lineage>
</organism>